<reference evidence="1 2" key="1">
    <citation type="submission" date="2013-03" db="EMBL/GenBank/DDBJ databases">
        <title>The Genome Sequence of Cladophialophora psammophila CBS 110553.</title>
        <authorList>
            <consortium name="The Broad Institute Genomics Platform"/>
            <person name="Cuomo C."/>
            <person name="de Hoog S."/>
            <person name="Gorbushina A."/>
            <person name="Walker B."/>
            <person name="Young S.K."/>
            <person name="Zeng Q."/>
            <person name="Gargeya S."/>
            <person name="Fitzgerald M."/>
            <person name="Haas B."/>
            <person name="Abouelleil A."/>
            <person name="Allen A.W."/>
            <person name="Alvarado L."/>
            <person name="Arachchi H.M."/>
            <person name="Berlin A.M."/>
            <person name="Chapman S.B."/>
            <person name="Gainer-Dewar J."/>
            <person name="Goldberg J."/>
            <person name="Griggs A."/>
            <person name="Gujja S."/>
            <person name="Hansen M."/>
            <person name="Howarth C."/>
            <person name="Imamovic A."/>
            <person name="Ireland A."/>
            <person name="Larimer J."/>
            <person name="McCowan C."/>
            <person name="Murphy C."/>
            <person name="Pearson M."/>
            <person name="Poon T.W."/>
            <person name="Priest M."/>
            <person name="Roberts A."/>
            <person name="Saif S."/>
            <person name="Shea T."/>
            <person name="Sisk P."/>
            <person name="Sykes S."/>
            <person name="Wortman J."/>
            <person name="Nusbaum C."/>
            <person name="Birren B."/>
        </authorList>
    </citation>
    <scope>NUCLEOTIDE SEQUENCE [LARGE SCALE GENOMIC DNA]</scope>
    <source>
        <strain evidence="1 2">CBS 110553</strain>
    </source>
</reference>
<dbReference type="Proteomes" id="UP000019471">
    <property type="component" value="Unassembled WGS sequence"/>
</dbReference>
<evidence type="ECO:0000313" key="2">
    <source>
        <dbReference type="Proteomes" id="UP000019471"/>
    </source>
</evidence>
<gene>
    <name evidence="1" type="ORF">A1O5_07409</name>
</gene>
<dbReference type="OrthoDB" id="4153314at2759"/>
<organism evidence="1 2">
    <name type="scientific">Cladophialophora psammophila CBS 110553</name>
    <dbReference type="NCBI Taxonomy" id="1182543"/>
    <lineage>
        <taxon>Eukaryota</taxon>
        <taxon>Fungi</taxon>
        <taxon>Dikarya</taxon>
        <taxon>Ascomycota</taxon>
        <taxon>Pezizomycotina</taxon>
        <taxon>Eurotiomycetes</taxon>
        <taxon>Chaetothyriomycetidae</taxon>
        <taxon>Chaetothyriales</taxon>
        <taxon>Herpotrichiellaceae</taxon>
        <taxon>Cladophialophora</taxon>
    </lineage>
</organism>
<dbReference type="GeneID" id="19192115"/>
<sequence>MDPQRWSRLHRPRVLPEAISSCSTCFEGTMGLADHRGRHCDPRQGHYSFRSQSQTNYARRKFRCSTFRLQCVERQPALNYEKATHFLPRDLNDPNTVRFNLFAPGSTLYELAYCNAPYGELYPQQPTSLDPDTYNSY</sequence>
<dbReference type="AlphaFoldDB" id="W9WND3"/>
<comment type="caution">
    <text evidence="1">The sequence shown here is derived from an EMBL/GenBank/DDBJ whole genome shotgun (WGS) entry which is preliminary data.</text>
</comment>
<accession>W9WND3</accession>
<keyword evidence="2" id="KW-1185">Reference proteome</keyword>
<evidence type="ECO:0000313" key="1">
    <source>
        <dbReference type="EMBL" id="EXJ69373.1"/>
    </source>
</evidence>
<dbReference type="HOGENOM" id="CLU_1864922_0_0_1"/>
<dbReference type="RefSeq" id="XP_007746188.1">
    <property type="nucleotide sequence ID" value="XM_007747998.1"/>
</dbReference>
<protein>
    <submittedName>
        <fullName evidence="1">Uncharacterized protein</fullName>
    </submittedName>
</protein>
<proteinExistence type="predicted"/>
<name>W9WND3_9EURO</name>
<dbReference type="EMBL" id="AMGX01000011">
    <property type="protein sequence ID" value="EXJ69373.1"/>
    <property type="molecule type" value="Genomic_DNA"/>
</dbReference>